<sequence length="256" mass="28594">MARSPGKSPDACSCFSSSPFHAQRAAERRRVRWAVSSRYLSMDSPHHHQAASSPAAFCGVLHIPFSPPLLEPSPHRLTLHYHPPSPCLLQPPAAGDKQSRRTLPPWPRLSIAHRCELSLVAGGRRAWCFGRRARSNVGSNLTNTTYGQQTQPLTFASPFHFFFSCTRRKPVGHSLLFYQSVCTPRAFATYTSADSSSPRSAARILALPADFVKKADPPRSEAILNKYPQPTSLFTYRSSYYLLFEPHPFGISTRRK</sequence>
<dbReference type="EMBL" id="ML996700">
    <property type="protein sequence ID" value="KAF2398502.1"/>
    <property type="molecule type" value="Genomic_DNA"/>
</dbReference>
<organism evidence="1 2">
    <name type="scientific">Trichodelitschia bisporula</name>
    <dbReference type="NCBI Taxonomy" id="703511"/>
    <lineage>
        <taxon>Eukaryota</taxon>
        <taxon>Fungi</taxon>
        <taxon>Dikarya</taxon>
        <taxon>Ascomycota</taxon>
        <taxon>Pezizomycotina</taxon>
        <taxon>Dothideomycetes</taxon>
        <taxon>Dothideomycetes incertae sedis</taxon>
        <taxon>Phaeotrichales</taxon>
        <taxon>Phaeotrichaceae</taxon>
        <taxon>Trichodelitschia</taxon>
    </lineage>
</organism>
<evidence type="ECO:0000313" key="2">
    <source>
        <dbReference type="Proteomes" id="UP000799640"/>
    </source>
</evidence>
<accession>A0A6G1HR80</accession>
<dbReference type="Proteomes" id="UP000799640">
    <property type="component" value="Unassembled WGS sequence"/>
</dbReference>
<gene>
    <name evidence="1" type="ORF">EJ06DRAFT_112274</name>
</gene>
<evidence type="ECO:0000313" key="1">
    <source>
        <dbReference type="EMBL" id="KAF2398502.1"/>
    </source>
</evidence>
<proteinExistence type="predicted"/>
<protein>
    <submittedName>
        <fullName evidence="1">Uncharacterized protein</fullName>
    </submittedName>
</protein>
<keyword evidence="2" id="KW-1185">Reference proteome</keyword>
<dbReference type="AlphaFoldDB" id="A0A6G1HR80"/>
<name>A0A6G1HR80_9PEZI</name>
<reference evidence="1" key="1">
    <citation type="journal article" date="2020" name="Stud. Mycol.">
        <title>101 Dothideomycetes genomes: a test case for predicting lifestyles and emergence of pathogens.</title>
        <authorList>
            <person name="Haridas S."/>
            <person name="Albert R."/>
            <person name="Binder M."/>
            <person name="Bloem J."/>
            <person name="Labutti K."/>
            <person name="Salamov A."/>
            <person name="Andreopoulos B."/>
            <person name="Baker S."/>
            <person name="Barry K."/>
            <person name="Bills G."/>
            <person name="Bluhm B."/>
            <person name="Cannon C."/>
            <person name="Castanera R."/>
            <person name="Culley D."/>
            <person name="Daum C."/>
            <person name="Ezra D."/>
            <person name="Gonzalez J."/>
            <person name="Henrissat B."/>
            <person name="Kuo A."/>
            <person name="Liang C."/>
            <person name="Lipzen A."/>
            <person name="Lutzoni F."/>
            <person name="Magnuson J."/>
            <person name="Mondo S."/>
            <person name="Nolan M."/>
            <person name="Ohm R."/>
            <person name="Pangilinan J."/>
            <person name="Park H.-J."/>
            <person name="Ramirez L."/>
            <person name="Alfaro M."/>
            <person name="Sun H."/>
            <person name="Tritt A."/>
            <person name="Yoshinaga Y."/>
            <person name="Zwiers L.-H."/>
            <person name="Turgeon B."/>
            <person name="Goodwin S."/>
            <person name="Spatafora J."/>
            <person name="Crous P."/>
            <person name="Grigoriev I."/>
        </authorList>
    </citation>
    <scope>NUCLEOTIDE SEQUENCE</scope>
    <source>
        <strain evidence="1">CBS 262.69</strain>
    </source>
</reference>